<dbReference type="Proteomes" id="UP000645217">
    <property type="component" value="Unassembled WGS sequence"/>
</dbReference>
<feature type="transmembrane region" description="Helical" evidence="2">
    <location>
        <begin position="6"/>
        <end position="23"/>
    </location>
</feature>
<reference evidence="4" key="2">
    <citation type="submission" date="2020-09" db="EMBL/GenBank/DDBJ databases">
        <authorList>
            <person name="Sun Q."/>
            <person name="Ohkuma M."/>
        </authorList>
    </citation>
    <scope>NUCLEOTIDE SEQUENCE</scope>
    <source>
        <strain evidence="4">JCM 13064</strain>
    </source>
</reference>
<evidence type="ECO:0000256" key="1">
    <source>
        <dbReference type="SAM" id="MobiDB-lite"/>
    </source>
</evidence>
<keyword evidence="2" id="KW-0472">Membrane</keyword>
<dbReference type="EMBL" id="BMNT01000029">
    <property type="protein sequence ID" value="GGL02422.1"/>
    <property type="molecule type" value="Genomic_DNA"/>
</dbReference>
<dbReference type="InterPro" id="IPR006076">
    <property type="entry name" value="FAD-dep_OxRdtase"/>
</dbReference>
<keyword evidence="2" id="KW-1133">Transmembrane helix</keyword>
<dbReference type="SUPFAM" id="SSF51905">
    <property type="entry name" value="FAD/NAD(P)-binding domain"/>
    <property type="match status" value="1"/>
</dbReference>
<feature type="domain" description="FAD dependent oxidoreductase" evidence="3">
    <location>
        <begin position="6"/>
        <end position="76"/>
    </location>
</feature>
<keyword evidence="5" id="KW-1185">Reference proteome</keyword>
<name>A0A917REC8_9ACTN</name>
<organism evidence="4 5">
    <name type="scientific">Sphaerisporangium melleum</name>
    <dbReference type="NCBI Taxonomy" id="321316"/>
    <lineage>
        <taxon>Bacteria</taxon>
        <taxon>Bacillati</taxon>
        <taxon>Actinomycetota</taxon>
        <taxon>Actinomycetes</taxon>
        <taxon>Streptosporangiales</taxon>
        <taxon>Streptosporangiaceae</taxon>
        <taxon>Sphaerisporangium</taxon>
    </lineage>
</organism>
<dbReference type="InterPro" id="IPR036188">
    <property type="entry name" value="FAD/NAD-bd_sf"/>
</dbReference>
<dbReference type="Pfam" id="PF01266">
    <property type="entry name" value="DAO"/>
    <property type="match status" value="1"/>
</dbReference>
<dbReference type="Gene3D" id="3.50.50.60">
    <property type="entry name" value="FAD/NAD(P)-binding domain"/>
    <property type="match status" value="1"/>
</dbReference>
<reference evidence="4" key="1">
    <citation type="journal article" date="2014" name="Int. J. Syst. Evol. Microbiol.">
        <title>Complete genome sequence of Corynebacterium casei LMG S-19264T (=DSM 44701T), isolated from a smear-ripened cheese.</title>
        <authorList>
            <consortium name="US DOE Joint Genome Institute (JGI-PGF)"/>
            <person name="Walter F."/>
            <person name="Albersmeier A."/>
            <person name="Kalinowski J."/>
            <person name="Ruckert C."/>
        </authorList>
    </citation>
    <scope>NUCLEOTIDE SEQUENCE</scope>
    <source>
        <strain evidence="4">JCM 13064</strain>
    </source>
</reference>
<dbReference type="RefSeq" id="WP_189165522.1">
    <property type="nucleotide sequence ID" value="NZ_BMNT01000029.1"/>
</dbReference>
<proteinExistence type="predicted"/>
<feature type="region of interest" description="Disordered" evidence="1">
    <location>
        <begin position="76"/>
        <end position="97"/>
    </location>
</feature>
<keyword evidence="2" id="KW-0812">Transmembrane</keyword>
<evidence type="ECO:0000313" key="4">
    <source>
        <dbReference type="EMBL" id="GGL02422.1"/>
    </source>
</evidence>
<comment type="caution">
    <text evidence="4">The sequence shown here is derived from an EMBL/GenBank/DDBJ whole genome shotgun (WGS) entry which is preliminary data.</text>
</comment>
<evidence type="ECO:0000313" key="5">
    <source>
        <dbReference type="Proteomes" id="UP000645217"/>
    </source>
</evidence>
<evidence type="ECO:0000259" key="3">
    <source>
        <dbReference type="Pfam" id="PF01266"/>
    </source>
</evidence>
<gene>
    <name evidence="4" type="ORF">GCM10007964_50630</name>
</gene>
<accession>A0A917REC8</accession>
<evidence type="ECO:0000256" key="2">
    <source>
        <dbReference type="SAM" id="Phobius"/>
    </source>
</evidence>
<dbReference type="AlphaFoldDB" id="A0A917REC8"/>
<protein>
    <recommendedName>
        <fullName evidence="3">FAD dependent oxidoreductase domain-containing protein</fullName>
    </recommendedName>
</protein>
<sequence length="97" mass="9810">MADHGIIVVGAGIIGASLAYHLAGRGRPVTLIDAGLPGSGATRASFAWIGRPAACDLPSAPLRHLALEEYRRLEGSGDLLGGGVAASPPNGSGDRRR</sequence>